<dbReference type="InterPro" id="IPR022371">
    <property type="entry name" value="Exopolyphosphatase"/>
</dbReference>
<dbReference type="InterPro" id="IPR003695">
    <property type="entry name" value="Ppx_GppA_N"/>
</dbReference>
<dbReference type="OrthoDB" id="3698573at2"/>
<evidence type="ECO:0000259" key="5">
    <source>
        <dbReference type="Pfam" id="PF02541"/>
    </source>
</evidence>
<reference evidence="7 8" key="1">
    <citation type="submission" date="2018-08" db="EMBL/GenBank/DDBJ databases">
        <title>Fulvimarina sp. 85, whole genome shotgun sequence.</title>
        <authorList>
            <person name="Tuo L."/>
        </authorList>
    </citation>
    <scope>NUCLEOTIDE SEQUENCE [LARGE SCALE GENOMIC DNA]</scope>
    <source>
        <strain evidence="7 8">85</strain>
    </source>
</reference>
<evidence type="ECO:0000313" key="7">
    <source>
        <dbReference type="EMBL" id="RFC62400.1"/>
    </source>
</evidence>
<dbReference type="EC" id="3.6.1.11" evidence="2"/>
<evidence type="ECO:0000256" key="4">
    <source>
        <dbReference type="ARBA" id="ARBA00047607"/>
    </source>
</evidence>
<dbReference type="Gene3D" id="3.30.420.150">
    <property type="entry name" value="Exopolyphosphatase. Domain 2"/>
    <property type="match status" value="1"/>
</dbReference>
<dbReference type="PANTHER" id="PTHR30005">
    <property type="entry name" value="EXOPOLYPHOSPHATASE"/>
    <property type="match status" value="1"/>
</dbReference>
<comment type="catalytic activity">
    <reaction evidence="4">
        <text>[phosphate](n) + H2O = [phosphate](n-1) + phosphate + H(+)</text>
        <dbReference type="Rhea" id="RHEA:21528"/>
        <dbReference type="Rhea" id="RHEA-COMP:9859"/>
        <dbReference type="Rhea" id="RHEA-COMP:14279"/>
        <dbReference type="ChEBI" id="CHEBI:15377"/>
        <dbReference type="ChEBI" id="CHEBI:15378"/>
        <dbReference type="ChEBI" id="CHEBI:16838"/>
        <dbReference type="ChEBI" id="CHEBI:43474"/>
        <dbReference type="EC" id="3.6.1.11"/>
    </reaction>
</comment>
<evidence type="ECO:0000313" key="8">
    <source>
        <dbReference type="Proteomes" id="UP000264310"/>
    </source>
</evidence>
<evidence type="ECO:0000259" key="6">
    <source>
        <dbReference type="Pfam" id="PF21697"/>
    </source>
</evidence>
<comment type="similarity">
    <text evidence="1">Belongs to the GppA/Ppx family.</text>
</comment>
<protein>
    <recommendedName>
        <fullName evidence="2">exopolyphosphatase</fullName>
        <ecNumber evidence="2">3.6.1.11</ecNumber>
    </recommendedName>
</protein>
<keyword evidence="8" id="KW-1185">Reference proteome</keyword>
<dbReference type="SUPFAM" id="SSF53067">
    <property type="entry name" value="Actin-like ATPase domain"/>
    <property type="match status" value="2"/>
</dbReference>
<comment type="caution">
    <text evidence="7">The sequence shown here is derived from an EMBL/GenBank/DDBJ whole genome shotgun (WGS) entry which is preliminary data.</text>
</comment>
<dbReference type="AlphaFoldDB" id="A0A371WZH8"/>
<dbReference type="GO" id="GO:0006793">
    <property type="term" value="P:phosphorus metabolic process"/>
    <property type="evidence" value="ECO:0007669"/>
    <property type="project" value="InterPro"/>
</dbReference>
<evidence type="ECO:0000256" key="3">
    <source>
        <dbReference type="ARBA" id="ARBA00022801"/>
    </source>
</evidence>
<sequence>MPAMSEPLGQGRIIGRRPVGVVDIGSNSVRLVIYEGHSRSPTVLFNEKNLSGLGRGLAQSNRLDQAAVDSALSALRRFRKLADQARVVDLYPLATAASREAANGPEFLAAAEEAIGRPIEILSGADEARYAAEGVLSGFNNPKGVVGDLGGGSLELVRIENDRLSGGLTMPLGGLRLQDLSQNDIKKAQAIADEHVSACAFANTDNEGLPFFAVGGTWRNLARLHMQQTGYPLHVMHGYSMSAAKIDKFLDTVIKSDPEKLAGIEVISKSRRSLLAYGAVTLRSIIRYLKPSEILISAYGVREGYLHSLLPADERAKDPLIEAARELAVLRSRSPDHAEELVTWTGRTFAALGIEEDDEERRLRETACLLADIGWRAHPDYRGLISLSTIAHAAFPAVDHRGRAYLGLTNFFRHEGTMNQVQLPDLDTLVDERLFARAQILGSLFRVTYLLTASMPGVLDRFRWSQDPRGGFTLVLPEDLASLIGSRPEGRLQQFAKLVGQTLRMEAR</sequence>
<dbReference type="CDD" id="cd24052">
    <property type="entry name" value="ASKHA_NBD_HpPPX-GppA-like"/>
    <property type="match status" value="1"/>
</dbReference>
<organism evidence="7 8">
    <name type="scientific">Fulvimarina endophytica</name>
    <dbReference type="NCBI Taxonomy" id="2293836"/>
    <lineage>
        <taxon>Bacteria</taxon>
        <taxon>Pseudomonadati</taxon>
        <taxon>Pseudomonadota</taxon>
        <taxon>Alphaproteobacteria</taxon>
        <taxon>Hyphomicrobiales</taxon>
        <taxon>Aurantimonadaceae</taxon>
        <taxon>Fulvimarina</taxon>
    </lineage>
</organism>
<evidence type="ECO:0000256" key="1">
    <source>
        <dbReference type="ARBA" id="ARBA00007125"/>
    </source>
</evidence>
<dbReference type="Gene3D" id="1.10.3210.10">
    <property type="entry name" value="Hypothetical protein af1432"/>
    <property type="match status" value="1"/>
</dbReference>
<dbReference type="GO" id="GO:0004309">
    <property type="term" value="F:exopolyphosphatase activity"/>
    <property type="evidence" value="ECO:0007669"/>
    <property type="project" value="UniProtKB-EC"/>
</dbReference>
<dbReference type="InterPro" id="IPR048951">
    <property type="entry name" value="Ppx_C"/>
</dbReference>
<feature type="domain" description="Exopolyphosphatase C-terminal" evidence="6">
    <location>
        <begin position="320"/>
        <end position="503"/>
    </location>
</feature>
<proteinExistence type="inferred from homology"/>
<keyword evidence="3 7" id="KW-0378">Hydrolase</keyword>
<accession>A0A371WZH8</accession>
<name>A0A371WZH8_9HYPH</name>
<dbReference type="InterPro" id="IPR050273">
    <property type="entry name" value="GppA/Ppx_hydrolase"/>
</dbReference>
<feature type="domain" description="Ppx/GppA phosphatase N-terminal" evidence="5">
    <location>
        <begin position="32"/>
        <end position="311"/>
    </location>
</feature>
<dbReference type="Pfam" id="PF21697">
    <property type="entry name" value="Ppx_C"/>
    <property type="match status" value="1"/>
</dbReference>
<gene>
    <name evidence="7" type="primary">ppx</name>
    <name evidence="7" type="ORF">DYI37_16360</name>
</gene>
<dbReference type="Proteomes" id="UP000264310">
    <property type="component" value="Unassembled WGS sequence"/>
</dbReference>
<dbReference type="Pfam" id="PF02541">
    <property type="entry name" value="Ppx-GppA"/>
    <property type="match status" value="1"/>
</dbReference>
<dbReference type="NCBIfam" id="TIGR03706">
    <property type="entry name" value="exo_poly_only"/>
    <property type="match status" value="1"/>
</dbReference>
<dbReference type="Gene3D" id="3.30.420.40">
    <property type="match status" value="1"/>
</dbReference>
<dbReference type="EMBL" id="QURL01000007">
    <property type="protein sequence ID" value="RFC62400.1"/>
    <property type="molecule type" value="Genomic_DNA"/>
</dbReference>
<dbReference type="SUPFAM" id="SSF109604">
    <property type="entry name" value="HD-domain/PDEase-like"/>
    <property type="match status" value="1"/>
</dbReference>
<dbReference type="InterPro" id="IPR043129">
    <property type="entry name" value="ATPase_NBD"/>
</dbReference>
<evidence type="ECO:0000256" key="2">
    <source>
        <dbReference type="ARBA" id="ARBA00012451"/>
    </source>
</evidence>
<dbReference type="PANTHER" id="PTHR30005:SF0">
    <property type="entry name" value="RETROGRADE REGULATION PROTEIN 2"/>
    <property type="match status" value="1"/>
</dbReference>